<accession>A0A1Y1L2J8</accession>
<name>A0A1Y1L2J8_PHOPY</name>
<evidence type="ECO:0000313" key="3">
    <source>
        <dbReference type="EMBL" id="JAV67913.1"/>
    </source>
</evidence>
<keyword evidence="2" id="KW-0472">Membrane</keyword>
<evidence type="ECO:0000256" key="1">
    <source>
        <dbReference type="SAM" id="MobiDB-lite"/>
    </source>
</evidence>
<reference evidence="3" key="1">
    <citation type="journal article" date="2016" name="Sci. Rep.">
        <title>Molecular characterization of firefly nuptial gifts: a multi-omics approach sheds light on postcopulatory sexual selection.</title>
        <authorList>
            <person name="Al-Wathiqui N."/>
            <person name="Fallon T.R."/>
            <person name="South A."/>
            <person name="Weng J.K."/>
            <person name="Lewis S.M."/>
        </authorList>
    </citation>
    <scope>NUCLEOTIDE SEQUENCE</scope>
</reference>
<keyword evidence="2" id="KW-1133">Transmembrane helix</keyword>
<evidence type="ECO:0000256" key="2">
    <source>
        <dbReference type="SAM" id="Phobius"/>
    </source>
</evidence>
<feature type="transmembrane region" description="Helical" evidence="2">
    <location>
        <begin position="35"/>
        <end position="54"/>
    </location>
</feature>
<proteinExistence type="predicted"/>
<protein>
    <submittedName>
        <fullName evidence="3">Uncharacterized protein</fullName>
    </submittedName>
</protein>
<dbReference type="AlphaFoldDB" id="A0A1Y1L2J8"/>
<feature type="compositionally biased region" description="Basic and acidic residues" evidence="1">
    <location>
        <begin position="103"/>
        <end position="120"/>
    </location>
</feature>
<keyword evidence="2" id="KW-0812">Transmembrane</keyword>
<feature type="region of interest" description="Disordered" evidence="1">
    <location>
        <begin position="101"/>
        <end position="121"/>
    </location>
</feature>
<dbReference type="EMBL" id="GEZM01066383">
    <property type="protein sequence ID" value="JAV67913.1"/>
    <property type="molecule type" value="Transcribed_RNA"/>
</dbReference>
<organism evidence="3">
    <name type="scientific">Photinus pyralis</name>
    <name type="common">Common eastern firefly</name>
    <name type="synonym">Lampyris pyralis</name>
    <dbReference type="NCBI Taxonomy" id="7054"/>
    <lineage>
        <taxon>Eukaryota</taxon>
        <taxon>Metazoa</taxon>
        <taxon>Ecdysozoa</taxon>
        <taxon>Arthropoda</taxon>
        <taxon>Hexapoda</taxon>
        <taxon>Insecta</taxon>
        <taxon>Pterygota</taxon>
        <taxon>Neoptera</taxon>
        <taxon>Endopterygota</taxon>
        <taxon>Coleoptera</taxon>
        <taxon>Polyphaga</taxon>
        <taxon>Elateriformia</taxon>
        <taxon>Elateroidea</taxon>
        <taxon>Lampyridae</taxon>
        <taxon>Lampyrinae</taxon>
        <taxon>Photinus</taxon>
    </lineage>
</organism>
<sequence length="191" mass="20978">MAQVIARARYDINGPALKTYKEPANRRMLKAEPNFPLMSFSAISPTYIGAAVVIKARPIPPKNLTMHRTIRESLNIVVIHGKSSGIPANSRLGLRPNLSITDPAKRHPGIEPSRKLEANHDPSSGVILRPIGDLSDIRRGSVGDGQDMCIAAHAIDTVIVIDATYCIYLQSFSLYILDNGALWKEIQKTEK</sequence>